<evidence type="ECO:0000256" key="3">
    <source>
        <dbReference type="ARBA" id="ARBA00023015"/>
    </source>
</evidence>
<feature type="region of interest" description="Disordered" evidence="6">
    <location>
        <begin position="493"/>
        <end position="521"/>
    </location>
</feature>
<evidence type="ECO:0000256" key="1">
    <source>
        <dbReference type="ARBA" id="ARBA00004123"/>
    </source>
</evidence>
<evidence type="ECO:0000256" key="4">
    <source>
        <dbReference type="ARBA" id="ARBA00023163"/>
    </source>
</evidence>
<keyword evidence="4" id="KW-0804">Transcription</keyword>
<proteinExistence type="predicted"/>
<feature type="region of interest" description="Disordered" evidence="6">
    <location>
        <begin position="216"/>
        <end position="273"/>
    </location>
</feature>
<dbReference type="Proteomes" id="UP000285326">
    <property type="component" value="Unassembled WGS sequence"/>
</dbReference>
<protein>
    <recommendedName>
        <fullName evidence="9">Deacetylase complex subunit protein</fullName>
    </recommendedName>
</protein>
<dbReference type="GO" id="GO:0010468">
    <property type="term" value="P:regulation of gene expression"/>
    <property type="evidence" value="ECO:0007669"/>
    <property type="project" value="UniProtKB-ARBA"/>
</dbReference>
<comment type="caution">
    <text evidence="7">The sequence shown here is derived from an EMBL/GenBank/DDBJ whole genome shotgun (WGS) entry which is preliminary data.</text>
</comment>
<dbReference type="EMBL" id="MCBS01022208">
    <property type="protein sequence ID" value="RKF77135.1"/>
    <property type="molecule type" value="Genomic_DNA"/>
</dbReference>
<keyword evidence="5" id="KW-0539">Nucleus</keyword>
<evidence type="ECO:0000313" key="8">
    <source>
        <dbReference type="Proteomes" id="UP000285326"/>
    </source>
</evidence>
<evidence type="ECO:0000256" key="5">
    <source>
        <dbReference type="ARBA" id="ARBA00023242"/>
    </source>
</evidence>
<feature type="compositionally biased region" description="Polar residues" evidence="6">
    <location>
        <begin position="1"/>
        <end position="32"/>
    </location>
</feature>
<dbReference type="AlphaFoldDB" id="A0A420IRK5"/>
<dbReference type="PANTHER" id="PTHR21964">
    <property type="entry name" value="BREAST CANCER METASTASIS-SUPPRESSOR 1"/>
    <property type="match status" value="1"/>
</dbReference>
<evidence type="ECO:0008006" key="9">
    <source>
        <dbReference type="Google" id="ProtNLM"/>
    </source>
</evidence>
<evidence type="ECO:0000256" key="6">
    <source>
        <dbReference type="SAM" id="MobiDB-lite"/>
    </source>
</evidence>
<dbReference type="SMART" id="SM01401">
    <property type="entry name" value="Sds3"/>
    <property type="match status" value="1"/>
</dbReference>
<reference evidence="7 8" key="1">
    <citation type="journal article" date="2018" name="BMC Genomics">
        <title>Comparative genome analyses reveal sequence features reflecting distinct modes of host-adaptation between dicot and monocot powdery mildew.</title>
        <authorList>
            <person name="Wu Y."/>
            <person name="Ma X."/>
            <person name="Pan Z."/>
            <person name="Kale S.D."/>
            <person name="Song Y."/>
            <person name="King H."/>
            <person name="Zhang Q."/>
            <person name="Presley C."/>
            <person name="Deng X."/>
            <person name="Wei C.I."/>
            <person name="Xiao S."/>
        </authorList>
    </citation>
    <scope>NUCLEOTIDE SEQUENCE [LARGE SCALE GENOMIC DNA]</scope>
    <source>
        <strain evidence="7">UMSG1</strain>
    </source>
</reference>
<keyword evidence="2" id="KW-0678">Repressor</keyword>
<keyword evidence="3" id="KW-0805">Transcription regulation</keyword>
<feature type="compositionally biased region" description="Basic residues" evidence="6">
    <location>
        <begin position="33"/>
        <end position="42"/>
    </location>
</feature>
<name>A0A420IRK5_9PEZI</name>
<evidence type="ECO:0000313" key="7">
    <source>
        <dbReference type="EMBL" id="RKF77135.1"/>
    </source>
</evidence>
<feature type="region of interest" description="Disordered" evidence="6">
    <location>
        <begin position="323"/>
        <end position="372"/>
    </location>
</feature>
<feature type="compositionally biased region" description="Polar residues" evidence="6">
    <location>
        <begin position="325"/>
        <end position="335"/>
    </location>
</feature>
<feature type="region of interest" description="Disordered" evidence="6">
    <location>
        <begin position="1"/>
        <end position="42"/>
    </location>
</feature>
<feature type="region of interest" description="Disordered" evidence="6">
    <location>
        <begin position="409"/>
        <end position="430"/>
    </location>
</feature>
<organism evidence="7 8">
    <name type="scientific">Golovinomyces cichoracearum</name>
    <dbReference type="NCBI Taxonomy" id="62708"/>
    <lineage>
        <taxon>Eukaryota</taxon>
        <taxon>Fungi</taxon>
        <taxon>Dikarya</taxon>
        <taxon>Ascomycota</taxon>
        <taxon>Pezizomycotina</taxon>
        <taxon>Leotiomycetes</taxon>
        <taxon>Erysiphales</taxon>
        <taxon>Erysiphaceae</taxon>
        <taxon>Golovinomyces</taxon>
    </lineage>
</organism>
<evidence type="ECO:0000256" key="2">
    <source>
        <dbReference type="ARBA" id="ARBA00022491"/>
    </source>
</evidence>
<gene>
    <name evidence="7" type="ORF">GcM1_222070</name>
</gene>
<dbReference type="Pfam" id="PF08598">
    <property type="entry name" value="Sds3"/>
    <property type="match status" value="1"/>
</dbReference>
<dbReference type="GO" id="GO:0005654">
    <property type="term" value="C:nucleoplasm"/>
    <property type="evidence" value="ECO:0007669"/>
    <property type="project" value="UniProtKB-ARBA"/>
</dbReference>
<dbReference type="InterPro" id="IPR013907">
    <property type="entry name" value="Sds3"/>
</dbReference>
<accession>A0A420IRK5</accession>
<sequence>MTRSQSPQLSPVMSSRGFNCHQSNSSASQPHISHSKKDRKRSMIRDSFSAMEEGFSANKDSYYRIHLQKLQIDMNLIASADPLVSGVLPNDPAEIERLVRNSTQSNKVTQLGADFPVGAGRVYAEYAKDCNDAMEERDTALAILHRNVAVRMTDIQSTYNYYKTLALNEHKALRTTLRDRLINSITNKKIRLTKEKEIDVTESTALLLHPSQYGISNPSSPGGIHSKRATRNRRDVDETISYSDPYKRKRKTHDRDESPISTRQRYENGSGVPSWLAEKNNLVATQIESPLYSIEKLFTEKELAMTYNTAALAAYSYIVRHNEPESSPNDASSKNLDTDKTSRSSENSEAVDTVSSGSGGVSMERQPSHATRNARITYNSGFGIDAFDDVTSPSNFEILTRQIPKLPNIMSQSGLRNPTGKPETAPPAAGLSSEDINIEMELIRRARQLNEQRGLGRNLQIDEQALRLLSEAAFPKDGRGRERWVVSENKENLPFTHKPGKIKERDIIDGGEAMSKKGSQA</sequence>
<comment type="subcellular location">
    <subcellularLocation>
        <location evidence="1">Nucleus</location>
    </subcellularLocation>
</comment>